<evidence type="ECO:0000313" key="1">
    <source>
        <dbReference type="EMBL" id="CAD6993491.1"/>
    </source>
</evidence>
<gene>
    <name evidence="1" type="ORF">CCAP1982_LOCUS2304</name>
</gene>
<organism evidence="1 2">
    <name type="scientific">Ceratitis capitata</name>
    <name type="common">Mediterranean fruit fly</name>
    <name type="synonym">Tephritis capitata</name>
    <dbReference type="NCBI Taxonomy" id="7213"/>
    <lineage>
        <taxon>Eukaryota</taxon>
        <taxon>Metazoa</taxon>
        <taxon>Ecdysozoa</taxon>
        <taxon>Arthropoda</taxon>
        <taxon>Hexapoda</taxon>
        <taxon>Insecta</taxon>
        <taxon>Pterygota</taxon>
        <taxon>Neoptera</taxon>
        <taxon>Endopterygota</taxon>
        <taxon>Diptera</taxon>
        <taxon>Brachycera</taxon>
        <taxon>Muscomorpha</taxon>
        <taxon>Tephritoidea</taxon>
        <taxon>Tephritidae</taxon>
        <taxon>Ceratitis</taxon>
        <taxon>Ceratitis</taxon>
    </lineage>
</organism>
<dbReference type="EMBL" id="CAJHJT010000001">
    <property type="protein sequence ID" value="CAD6993491.1"/>
    <property type="molecule type" value="Genomic_DNA"/>
</dbReference>
<comment type="caution">
    <text evidence="1">The sequence shown here is derived from an EMBL/GenBank/DDBJ whole genome shotgun (WGS) entry which is preliminary data.</text>
</comment>
<sequence length="71" mass="7669">MLKIPGVARVPAWVANCRYVLMLHGSCDVNSMKTALAPLTLLSKHFRKDGASSLTIALEKSKLLCDLNGVT</sequence>
<keyword evidence="2" id="KW-1185">Reference proteome</keyword>
<protein>
    <submittedName>
        <fullName evidence="1">(Mediterranean fruit fly) hypothetical protein</fullName>
    </submittedName>
</protein>
<dbReference type="AlphaFoldDB" id="A0A811U465"/>
<reference evidence="1" key="1">
    <citation type="submission" date="2020-11" db="EMBL/GenBank/DDBJ databases">
        <authorList>
            <person name="Whitehead M."/>
        </authorList>
    </citation>
    <scope>NUCLEOTIDE SEQUENCE</scope>
    <source>
        <strain evidence="1">EGII</strain>
    </source>
</reference>
<name>A0A811U465_CERCA</name>
<dbReference type="Proteomes" id="UP000606786">
    <property type="component" value="Unassembled WGS sequence"/>
</dbReference>
<accession>A0A811U465</accession>
<evidence type="ECO:0000313" key="2">
    <source>
        <dbReference type="Proteomes" id="UP000606786"/>
    </source>
</evidence>
<proteinExistence type="predicted"/>